<organism evidence="3 4">
    <name type="scientific">Marinobacter koreensis</name>
    <dbReference type="NCBI Taxonomy" id="335974"/>
    <lineage>
        <taxon>Bacteria</taxon>
        <taxon>Pseudomonadati</taxon>
        <taxon>Pseudomonadota</taxon>
        <taxon>Gammaproteobacteria</taxon>
        <taxon>Pseudomonadales</taxon>
        <taxon>Marinobacteraceae</taxon>
        <taxon>Marinobacter</taxon>
    </lineage>
</organism>
<feature type="region of interest" description="Disordered" evidence="1">
    <location>
        <begin position="97"/>
        <end position="132"/>
    </location>
</feature>
<proteinExistence type="predicted"/>
<evidence type="ECO:0000256" key="1">
    <source>
        <dbReference type="SAM" id="MobiDB-lite"/>
    </source>
</evidence>
<evidence type="ECO:0000313" key="4">
    <source>
        <dbReference type="Proteomes" id="UP001596055"/>
    </source>
</evidence>
<dbReference type="Pfam" id="PF03413">
    <property type="entry name" value="PepSY"/>
    <property type="match status" value="1"/>
</dbReference>
<feature type="compositionally biased region" description="Basic and acidic residues" evidence="1">
    <location>
        <begin position="109"/>
        <end position="132"/>
    </location>
</feature>
<name>A0ABW0RPP8_9GAMM</name>
<gene>
    <name evidence="3" type="ORF">ACFPQA_13420</name>
</gene>
<feature type="domain" description="PepSY" evidence="2">
    <location>
        <begin position="45"/>
        <end position="98"/>
    </location>
</feature>
<protein>
    <submittedName>
        <fullName evidence="3">PepSY domain-containing protein</fullName>
    </submittedName>
</protein>
<accession>A0ABW0RPP8</accession>
<reference evidence="4" key="1">
    <citation type="journal article" date="2019" name="Int. J. Syst. Evol. Microbiol.">
        <title>The Global Catalogue of Microorganisms (GCM) 10K type strain sequencing project: providing services to taxonomists for standard genome sequencing and annotation.</title>
        <authorList>
            <consortium name="The Broad Institute Genomics Platform"/>
            <consortium name="The Broad Institute Genome Sequencing Center for Infectious Disease"/>
            <person name="Wu L."/>
            <person name="Ma J."/>
        </authorList>
    </citation>
    <scope>NUCLEOTIDE SEQUENCE [LARGE SCALE GENOMIC DNA]</scope>
    <source>
        <strain evidence="4">CGMCC 4.1799</strain>
    </source>
</reference>
<dbReference type="EMBL" id="JBHSNL010000004">
    <property type="protein sequence ID" value="MFC5546062.1"/>
    <property type="molecule type" value="Genomic_DNA"/>
</dbReference>
<comment type="caution">
    <text evidence="3">The sequence shown here is derived from an EMBL/GenBank/DDBJ whole genome shotgun (WGS) entry which is preliminary data.</text>
</comment>
<sequence>MDSESIVVEGIVVDQLPTDVQSGSIKVGDANEQTMVNMAKLGAFDALQIATEANPGKVVELQLNEENDFLIWEVTQLTADGEEMQLKLDAGDGRLLAAESGDRDGDEVASDREDRDEGKHGSWKFWEDRPRQ</sequence>
<dbReference type="InterPro" id="IPR025711">
    <property type="entry name" value="PepSY"/>
</dbReference>
<evidence type="ECO:0000259" key="2">
    <source>
        <dbReference type="Pfam" id="PF03413"/>
    </source>
</evidence>
<keyword evidence="4" id="KW-1185">Reference proteome</keyword>
<evidence type="ECO:0000313" key="3">
    <source>
        <dbReference type="EMBL" id="MFC5546062.1"/>
    </source>
</evidence>
<dbReference type="Proteomes" id="UP001596055">
    <property type="component" value="Unassembled WGS sequence"/>
</dbReference>
<dbReference type="RefSeq" id="WP_248160541.1">
    <property type="nucleotide sequence ID" value="NZ_JAKZAJ010000006.1"/>
</dbReference>
<dbReference type="Gene3D" id="3.10.450.40">
    <property type="match status" value="1"/>
</dbReference>